<feature type="transmembrane region" description="Helical" evidence="1">
    <location>
        <begin position="259"/>
        <end position="279"/>
    </location>
</feature>
<feature type="transmembrane region" description="Helical" evidence="1">
    <location>
        <begin position="286"/>
        <end position="314"/>
    </location>
</feature>
<evidence type="ECO:0000313" key="3">
    <source>
        <dbReference type="Proteomes" id="UP000887567"/>
    </source>
</evidence>
<feature type="transmembrane region" description="Helical" evidence="1">
    <location>
        <begin position="132"/>
        <end position="155"/>
    </location>
</feature>
<evidence type="ECO:0000313" key="2">
    <source>
        <dbReference type="EnsemblMetazoa" id="XP_028517326.1"/>
    </source>
</evidence>
<name>A0A913YTA1_EXADI</name>
<keyword evidence="1" id="KW-0812">Transmembrane</keyword>
<dbReference type="PANTHER" id="PTHR23320:SF130">
    <property type="entry name" value="TRANSMEMBRANE PROTEIN 212"/>
    <property type="match status" value="1"/>
</dbReference>
<protein>
    <submittedName>
        <fullName evidence="2">Uncharacterized protein</fullName>
    </submittedName>
</protein>
<feature type="transmembrane region" description="Helical" evidence="1">
    <location>
        <begin position="354"/>
        <end position="376"/>
    </location>
</feature>
<accession>A0A913YTA1</accession>
<proteinExistence type="predicted"/>
<dbReference type="PANTHER" id="PTHR23320">
    <property type="entry name" value="MEMBRANE-SPANNING 4-DOMAINS SUBFAMILY A MS4A -RELATED"/>
    <property type="match status" value="1"/>
</dbReference>
<dbReference type="Proteomes" id="UP000887567">
    <property type="component" value="Unplaced"/>
</dbReference>
<dbReference type="KEGG" id="epa:110247106"/>
<feature type="transmembrane region" description="Helical" evidence="1">
    <location>
        <begin position="70"/>
        <end position="98"/>
    </location>
</feature>
<dbReference type="InterPro" id="IPR030417">
    <property type="entry name" value="MS4A"/>
</dbReference>
<dbReference type="EnsemblMetazoa" id="XM_028661525.1">
    <property type="protein sequence ID" value="XP_028517326.1"/>
    <property type="gene ID" value="LOC110247106"/>
</dbReference>
<dbReference type="GeneID" id="110247106"/>
<keyword evidence="1" id="KW-1133">Transmembrane helix</keyword>
<reference evidence="2" key="1">
    <citation type="submission" date="2022-11" db="UniProtKB">
        <authorList>
            <consortium name="EnsemblMetazoa"/>
        </authorList>
    </citation>
    <scope>IDENTIFICATION</scope>
</reference>
<feature type="transmembrane region" description="Helical" evidence="1">
    <location>
        <begin position="228"/>
        <end position="253"/>
    </location>
</feature>
<organism evidence="2 3">
    <name type="scientific">Exaiptasia diaphana</name>
    <name type="common">Tropical sea anemone</name>
    <name type="synonym">Aiptasia pulchella</name>
    <dbReference type="NCBI Taxonomy" id="2652724"/>
    <lineage>
        <taxon>Eukaryota</taxon>
        <taxon>Metazoa</taxon>
        <taxon>Cnidaria</taxon>
        <taxon>Anthozoa</taxon>
        <taxon>Hexacorallia</taxon>
        <taxon>Actiniaria</taxon>
        <taxon>Aiptasiidae</taxon>
        <taxon>Exaiptasia</taxon>
    </lineage>
</organism>
<evidence type="ECO:0000256" key="1">
    <source>
        <dbReference type="SAM" id="Phobius"/>
    </source>
</evidence>
<feature type="transmembrane region" description="Helical" evidence="1">
    <location>
        <begin position="12"/>
        <end position="37"/>
    </location>
</feature>
<feature type="transmembrane region" description="Helical" evidence="1">
    <location>
        <begin position="43"/>
        <end position="63"/>
    </location>
</feature>
<dbReference type="AlphaFoldDB" id="A0A913YTA1"/>
<dbReference type="RefSeq" id="XP_028517326.1">
    <property type="nucleotide sequence ID" value="XM_028661525.1"/>
</dbReference>
<keyword evidence="3" id="KW-1185">Reference proteome</keyword>
<keyword evidence="1" id="KW-0472">Membrane</keyword>
<sequence length="398" mass="42063">MAGEVSMGHAKSTGIVSIFILIFAVVNLITGFVFVSYGSKDATGIWIGLLLAVAGVLGILVWVKKNKTIMVFFLVICIIDIITCIVQAALAAIAFIIWQILKAIIETKCKIVGDRCDCQGENVPMELKDCSWISAIEAIFLVILIVNGLATIFVFAGSIIGCMATCCASSPPPQQGGVVIVQQPAPMQPYPPAGAMPPPGYNQVLETASQFLIKTLKMGDVAPGHAKAAGIVGIFVLLMALLNLICGIIWVTYGGSDASGIWPGILLLPTAILGIITWPKRSKGTLIGFLVLCIITIITSIVQCVIAGLAFLIWQILKAVIESKCTIKAGKCDCGSDKIPLELEDCSWISAIEAIWLCILIGNGLATIFVFAGSIIGCMGTCCAKTPTQTAVVMVEKQ</sequence>
<dbReference type="OrthoDB" id="5955466at2759"/>